<name>A0ABU9EAR7_9BACT</name>
<evidence type="ECO:0000313" key="1">
    <source>
        <dbReference type="EMBL" id="MEK9501199.1"/>
    </source>
</evidence>
<dbReference type="RefSeq" id="WP_405277331.1">
    <property type="nucleotide sequence ID" value="NZ_CP144380.1"/>
</dbReference>
<comment type="caution">
    <text evidence="1">The sequence shown here is derived from an EMBL/GenBank/DDBJ whole genome shotgun (WGS) entry which is preliminary data.</text>
</comment>
<keyword evidence="2" id="KW-1185">Reference proteome</keyword>
<accession>A0ABU9EAR7</accession>
<proteinExistence type="predicted"/>
<protein>
    <submittedName>
        <fullName evidence="1">HPF/RaiA family ribosome-associated protein</fullName>
    </submittedName>
</protein>
<dbReference type="InterPro" id="IPR036567">
    <property type="entry name" value="RHF-like"/>
</dbReference>
<dbReference type="SUPFAM" id="SSF69754">
    <property type="entry name" value="Ribosome binding protein Y (YfiA homologue)"/>
    <property type="match status" value="1"/>
</dbReference>
<dbReference type="Gene3D" id="3.30.160.100">
    <property type="entry name" value="Ribosome hibernation promotion factor-like"/>
    <property type="match status" value="1"/>
</dbReference>
<organism evidence="1 2">
    <name type="scientific">Gaopeijia maritima</name>
    <dbReference type="NCBI Taxonomy" id="3119007"/>
    <lineage>
        <taxon>Bacteria</taxon>
        <taxon>Pseudomonadati</taxon>
        <taxon>Gemmatimonadota</taxon>
        <taxon>Longimicrobiia</taxon>
        <taxon>Gaopeijiales</taxon>
        <taxon>Gaopeijiaceae</taxon>
        <taxon>Gaopeijia</taxon>
    </lineage>
</organism>
<reference evidence="1 2" key="1">
    <citation type="submission" date="2024-02" db="EMBL/GenBank/DDBJ databases">
        <title>A novel Gemmatimonadota bacterium.</title>
        <authorList>
            <person name="Du Z.-J."/>
            <person name="Ye Y.-Q."/>
        </authorList>
    </citation>
    <scope>NUCLEOTIDE SEQUENCE [LARGE SCALE GENOMIC DNA]</scope>
    <source>
        <strain evidence="1 2">DH-20</strain>
    </source>
</reference>
<dbReference type="EMBL" id="JBBHLI010000004">
    <property type="protein sequence ID" value="MEK9501199.1"/>
    <property type="molecule type" value="Genomic_DNA"/>
</dbReference>
<sequence length="108" mass="12370">MRVQITARHCEIPDSVRERAHELAEKLPRFDTRVSGVELVFDEERRTRKVEGIVSRDRTSPIVAHGESPEWPGAVDAMFDRLTRQLRRQRAQAVDHQATPTAGDLLED</sequence>
<dbReference type="InterPro" id="IPR003489">
    <property type="entry name" value="RHF/RaiA"/>
</dbReference>
<evidence type="ECO:0000313" key="2">
    <source>
        <dbReference type="Proteomes" id="UP001484239"/>
    </source>
</evidence>
<gene>
    <name evidence="1" type="ORF">WI372_09430</name>
</gene>
<dbReference type="Pfam" id="PF02482">
    <property type="entry name" value="Ribosomal_S30AE"/>
    <property type="match status" value="1"/>
</dbReference>
<dbReference type="Proteomes" id="UP001484239">
    <property type="component" value="Unassembled WGS sequence"/>
</dbReference>